<dbReference type="InterPro" id="IPR035089">
    <property type="entry name" value="Phage_sheath_subtilisin"/>
</dbReference>
<dbReference type="Gene3D" id="3.30.1370.220">
    <property type="match status" value="1"/>
</dbReference>
<gene>
    <name evidence="4" type="ORF">ERS852425_00414</name>
    <name evidence="5" type="ORF">ERS852571_00852</name>
</gene>
<evidence type="ECO:0000313" key="5">
    <source>
        <dbReference type="EMBL" id="CUM83418.1"/>
    </source>
</evidence>
<dbReference type="Pfam" id="PF04984">
    <property type="entry name" value="Phage_sheath_1"/>
    <property type="match status" value="1"/>
</dbReference>
<dbReference type="AlphaFoldDB" id="A0A173S226"/>
<proteinExistence type="inferred from homology"/>
<evidence type="ECO:0000259" key="2">
    <source>
        <dbReference type="Pfam" id="PF04984"/>
    </source>
</evidence>
<dbReference type="Gene3D" id="3.40.50.11790">
    <property type="match status" value="1"/>
</dbReference>
<dbReference type="Gene3D" id="3.30.360.90">
    <property type="match status" value="1"/>
</dbReference>
<dbReference type="EMBL" id="CYXT01000002">
    <property type="protein sequence ID" value="CUM75864.1"/>
    <property type="molecule type" value="Genomic_DNA"/>
</dbReference>
<evidence type="ECO:0000313" key="6">
    <source>
        <dbReference type="Proteomes" id="UP000095553"/>
    </source>
</evidence>
<dbReference type="Pfam" id="PF17482">
    <property type="entry name" value="Phage_sheath_1C"/>
    <property type="match status" value="1"/>
</dbReference>
<name>A0A173S226_ANAHA</name>
<dbReference type="EMBL" id="CYXY01000004">
    <property type="protein sequence ID" value="CUM83418.1"/>
    <property type="molecule type" value="Genomic_DNA"/>
</dbReference>
<dbReference type="InterPro" id="IPR020287">
    <property type="entry name" value="Tail_sheath_C"/>
</dbReference>
<dbReference type="Proteomes" id="UP000095598">
    <property type="component" value="Unassembled WGS sequence"/>
</dbReference>
<evidence type="ECO:0000259" key="3">
    <source>
        <dbReference type="Pfam" id="PF17482"/>
    </source>
</evidence>
<dbReference type="RefSeq" id="WP_055072435.1">
    <property type="nucleotide sequence ID" value="NZ_CYXT01000002.1"/>
</dbReference>
<sequence>MSGLFLKGEKKERAGVYRRHEQITNNGVASAMNGVFCIPVHADFGPVGEIQKITSKSDLLSLYMESGTIDAAVKLFDAGANTVYLYRLGTGGKEGSLSLQTTTATNAVTLKTKYPTALKFSVTVKQKLGDETTKECSVYNGATLVEKVSFIAGADVNEAANLVEAMKDSKYLSAELVSGASGIMQTVAQQALAGGSAPAVTTEDYSNAFNAFETYAWNVLVLDTVEEDVKALAKTYMERIHSNGALGVCVLGEAAGKSLATRKTNAKSYNAPYFIYCGSGYYNTAGDRVEGYLAAAVQAGVIGCKDSSTSIVHTEIPDAESCIEQLTNEQYVDAIKSGLLLLSEGQEGQVWFDSGVNTYTVLDEDDDEGWKKIKRTAVRYEAFDRINRTLEPLIGKISNNAAGVDNVIQEAKKVLAEMNREGKILDTYEFYEDTENPHAADYAYFIIRIDDVDSMEKIYLTYQFQYIAQ</sequence>
<evidence type="ECO:0000313" key="4">
    <source>
        <dbReference type="EMBL" id="CUM75864.1"/>
    </source>
</evidence>
<dbReference type="Proteomes" id="UP000095553">
    <property type="component" value="Unassembled WGS sequence"/>
</dbReference>
<evidence type="ECO:0000256" key="1">
    <source>
        <dbReference type="ARBA" id="ARBA00008005"/>
    </source>
</evidence>
<feature type="domain" description="Tail sheath protein C-terminal" evidence="3">
    <location>
        <begin position="365"/>
        <end position="464"/>
    </location>
</feature>
<accession>A0A173S226</accession>
<protein>
    <submittedName>
        <fullName evidence="5">Phage tail sheath protein</fullName>
    </submittedName>
</protein>
<organism evidence="5 6">
    <name type="scientific">Anaerostipes hadrus</name>
    <dbReference type="NCBI Taxonomy" id="649756"/>
    <lineage>
        <taxon>Bacteria</taxon>
        <taxon>Bacillati</taxon>
        <taxon>Bacillota</taxon>
        <taxon>Clostridia</taxon>
        <taxon>Lachnospirales</taxon>
        <taxon>Lachnospiraceae</taxon>
        <taxon>Anaerostipes</taxon>
    </lineage>
</organism>
<dbReference type="Gene3D" id="3.30.1490.450">
    <property type="match status" value="1"/>
</dbReference>
<feature type="domain" description="Tail sheath protein subtilisin-like" evidence="2">
    <location>
        <begin position="199"/>
        <end position="351"/>
    </location>
</feature>
<evidence type="ECO:0000313" key="7">
    <source>
        <dbReference type="Proteomes" id="UP000095598"/>
    </source>
</evidence>
<reference evidence="6 7" key="1">
    <citation type="submission" date="2015-09" db="EMBL/GenBank/DDBJ databases">
        <authorList>
            <consortium name="Pathogen Informatics"/>
        </authorList>
    </citation>
    <scope>NUCLEOTIDE SEQUENCE [LARGE SCALE GENOMIC DNA]</scope>
    <source>
        <strain evidence="4 7">2789STDY5608868</strain>
        <strain evidence="5 6">2789STDY5834959</strain>
    </source>
</reference>
<comment type="similarity">
    <text evidence="1">Belongs to the myoviridae tail sheath protein family.</text>
</comment>